<dbReference type="FunFam" id="1.10.287.950:FF:000001">
    <property type="entry name" value="Methyl-accepting chemotaxis sensory transducer"/>
    <property type="match status" value="1"/>
</dbReference>
<evidence type="ECO:0000313" key="12">
    <source>
        <dbReference type="Proteomes" id="UP000256540"/>
    </source>
</evidence>
<dbReference type="GO" id="GO:0004888">
    <property type="term" value="F:transmembrane signaling receptor activity"/>
    <property type="evidence" value="ECO:0007669"/>
    <property type="project" value="InterPro"/>
</dbReference>
<evidence type="ECO:0000256" key="2">
    <source>
        <dbReference type="ARBA" id="ARBA00022481"/>
    </source>
</evidence>
<comment type="similarity">
    <text evidence="5">Belongs to the methyl-accepting chemotaxis (MCP) protein family.</text>
</comment>
<dbReference type="AlphaFoldDB" id="A0AA93AMU6"/>
<dbReference type="CDD" id="cd06225">
    <property type="entry name" value="HAMP"/>
    <property type="match status" value="1"/>
</dbReference>
<keyword evidence="8" id="KW-0472">Membrane</keyword>
<dbReference type="CDD" id="cd11386">
    <property type="entry name" value="MCP_signal"/>
    <property type="match status" value="1"/>
</dbReference>
<dbReference type="Proteomes" id="UP000256540">
    <property type="component" value="Unassembled WGS sequence"/>
</dbReference>
<dbReference type="InterPro" id="IPR003660">
    <property type="entry name" value="HAMP_dom"/>
</dbReference>
<dbReference type="EMBL" id="QHJS02000020">
    <property type="protein sequence ID" value="RRO21789.1"/>
    <property type="molecule type" value="Genomic_DNA"/>
</dbReference>
<dbReference type="InterPro" id="IPR004090">
    <property type="entry name" value="Chemotax_Me-accpt_rcpt"/>
</dbReference>
<dbReference type="SUPFAM" id="SSF58104">
    <property type="entry name" value="Methyl-accepting chemotaxis protein (MCP) signaling domain"/>
    <property type="match status" value="1"/>
</dbReference>
<feature type="transmembrane region" description="Helical" evidence="8">
    <location>
        <begin position="277"/>
        <end position="299"/>
    </location>
</feature>
<protein>
    <submittedName>
        <fullName evidence="11">HAMP domain-containing protein</fullName>
    </submittedName>
</protein>
<dbReference type="GO" id="GO:0007165">
    <property type="term" value="P:signal transduction"/>
    <property type="evidence" value="ECO:0007669"/>
    <property type="project" value="UniProtKB-KW"/>
</dbReference>
<dbReference type="InterPro" id="IPR051310">
    <property type="entry name" value="MCP_chemotaxis"/>
</dbReference>
<name>A0AA93AMU6_9GAMM</name>
<dbReference type="SMART" id="SM00304">
    <property type="entry name" value="HAMP"/>
    <property type="match status" value="1"/>
</dbReference>
<evidence type="ECO:0000259" key="10">
    <source>
        <dbReference type="PROSITE" id="PS50885"/>
    </source>
</evidence>
<evidence type="ECO:0000256" key="4">
    <source>
        <dbReference type="ARBA" id="ARBA00023224"/>
    </source>
</evidence>
<dbReference type="PANTHER" id="PTHR43531">
    <property type="entry name" value="PROTEIN ICFG"/>
    <property type="match status" value="1"/>
</dbReference>
<dbReference type="Pfam" id="PF00672">
    <property type="entry name" value="HAMP"/>
    <property type="match status" value="1"/>
</dbReference>
<evidence type="ECO:0000256" key="8">
    <source>
        <dbReference type="SAM" id="Phobius"/>
    </source>
</evidence>
<feature type="compositionally biased region" description="Polar residues" evidence="7">
    <location>
        <begin position="604"/>
        <end position="619"/>
    </location>
</feature>
<evidence type="ECO:0000256" key="3">
    <source>
        <dbReference type="ARBA" id="ARBA00022500"/>
    </source>
</evidence>
<evidence type="ECO:0000259" key="9">
    <source>
        <dbReference type="PROSITE" id="PS50111"/>
    </source>
</evidence>
<evidence type="ECO:0000256" key="5">
    <source>
        <dbReference type="ARBA" id="ARBA00029447"/>
    </source>
</evidence>
<comment type="caution">
    <text evidence="11">The sequence shown here is derived from an EMBL/GenBank/DDBJ whole genome shotgun (WGS) entry which is preliminary data.</text>
</comment>
<dbReference type="InterPro" id="IPR032255">
    <property type="entry name" value="HBM"/>
</dbReference>
<evidence type="ECO:0000256" key="7">
    <source>
        <dbReference type="SAM" id="MobiDB-lite"/>
    </source>
</evidence>
<organism evidence="11 12">
    <name type="scientific">Pectobacterium aquaticum</name>
    <dbReference type="NCBI Taxonomy" id="2204145"/>
    <lineage>
        <taxon>Bacteria</taxon>
        <taxon>Pseudomonadati</taxon>
        <taxon>Pseudomonadota</taxon>
        <taxon>Gammaproteobacteria</taxon>
        <taxon>Enterobacterales</taxon>
        <taxon>Pectobacteriaceae</taxon>
        <taxon>Pectobacterium</taxon>
    </lineage>
</organism>
<keyword evidence="2" id="KW-0488">Methylation</keyword>
<accession>A0AA93AMU6</accession>
<dbReference type="InterPro" id="IPR004089">
    <property type="entry name" value="MCPsignal_dom"/>
</dbReference>
<keyword evidence="8" id="KW-1133">Transmembrane helix</keyword>
<dbReference type="PANTHER" id="PTHR43531:SF14">
    <property type="entry name" value="METHYL-ACCEPTING CHEMOTAXIS PROTEIN I-RELATED"/>
    <property type="match status" value="1"/>
</dbReference>
<dbReference type="RefSeq" id="WP_116155610.1">
    <property type="nucleotide sequence ID" value="NZ_CP086253.1"/>
</dbReference>
<evidence type="ECO:0000256" key="1">
    <source>
        <dbReference type="ARBA" id="ARBA00004370"/>
    </source>
</evidence>
<keyword evidence="8" id="KW-0812">Transmembrane</keyword>
<feature type="region of interest" description="Disordered" evidence="7">
    <location>
        <begin position="604"/>
        <end position="639"/>
    </location>
</feature>
<feature type="domain" description="HAMP" evidence="10">
    <location>
        <begin position="301"/>
        <end position="353"/>
    </location>
</feature>
<dbReference type="GO" id="GO:0005886">
    <property type="term" value="C:plasma membrane"/>
    <property type="evidence" value="ECO:0007669"/>
    <property type="project" value="TreeGrafter"/>
</dbReference>
<evidence type="ECO:0000313" key="11">
    <source>
        <dbReference type="EMBL" id="RRO21789.1"/>
    </source>
</evidence>
<sequence length="639" mass="69437">MTYLFSWFRNRSVGTKLFGGFAILIIIIIISSIFSIQQSASIRDYALKGALVGEINDELNIARRNRLAYQINHDESAIQANKVAIDKMYSKVVQGESFVWGSEARVLFNDLRNTIPAYADARDNFVKFERQSVDASKSLTAPEQKSVLDKLNQMLVTHEQSTKQDLILLNVLNRLWIDVLQIQSSDGKNGQDVFETDYRSALNLLAAEGLQLTDADKKTVQLFLNTLKSNVNNYSAALQQSRDVANTLTGFAEKIANTIQNLVTLQTQKNLDITQQVITITALVAVCAVVVGLLVAWLITHQMTRQIRNSLTLAEYIASGDLTAVIEPQSSDELGRLTTALATMNQRLRDMISQIKESVMHVATASSEISAGNTDLASRTEEQSSAVVETAASMEELTSTVKRNADNAREASHLAEVAANHARSGGKIVWDVIDTMGVITESSKKITEIISVINGISFQTNILALNAAVEAARAGEQGRGFAVVAGEVRNLAQRSAQAAKEIESLIQESVQRVHAGSEMANKAGGTMEQIISSVTNVSGIMNEISNASEEQSRGIDQIGKAVTELDSTTQQNAALVQESSSAASSLEQQADQLSQLVSVFKLGTESTTQHRSSSGTQLSGRLKPVALPPANNKEDWESF</sequence>
<dbReference type="SMART" id="SM01358">
    <property type="entry name" value="HBM"/>
    <property type="match status" value="1"/>
</dbReference>
<dbReference type="SMART" id="SM00283">
    <property type="entry name" value="MA"/>
    <property type="match status" value="1"/>
</dbReference>
<dbReference type="PROSITE" id="PS50885">
    <property type="entry name" value="HAMP"/>
    <property type="match status" value="1"/>
</dbReference>
<evidence type="ECO:0000256" key="6">
    <source>
        <dbReference type="PROSITE-ProRule" id="PRU00284"/>
    </source>
</evidence>
<feature type="domain" description="Methyl-accepting transducer" evidence="9">
    <location>
        <begin position="358"/>
        <end position="587"/>
    </location>
</feature>
<dbReference type="Gene3D" id="1.10.287.950">
    <property type="entry name" value="Methyl-accepting chemotaxis protein"/>
    <property type="match status" value="1"/>
</dbReference>
<gene>
    <name evidence="11" type="ORF">DMB84_007500</name>
</gene>
<dbReference type="GO" id="GO:0006935">
    <property type="term" value="P:chemotaxis"/>
    <property type="evidence" value="ECO:0007669"/>
    <property type="project" value="UniProtKB-KW"/>
</dbReference>
<proteinExistence type="inferred from homology"/>
<feature type="transmembrane region" description="Helical" evidence="8">
    <location>
        <begin position="17"/>
        <end position="36"/>
    </location>
</feature>
<dbReference type="PROSITE" id="PS50111">
    <property type="entry name" value="CHEMOTAXIS_TRANSDUC_2"/>
    <property type="match status" value="1"/>
</dbReference>
<keyword evidence="4 6" id="KW-0807">Transducer</keyword>
<reference evidence="11 12" key="1">
    <citation type="submission" date="2018-11" db="EMBL/GenBank/DDBJ databases">
        <title>Draft genome sequences of proposed Pectobacterium aquaticum sp. nov. isolated in France from fresh water.</title>
        <authorList>
            <person name="Pedron J."/>
            <person name="Barny M.A."/>
        </authorList>
    </citation>
    <scope>NUCLEOTIDE SEQUENCE [LARGE SCALE GENOMIC DNA]</scope>
    <source>
        <strain evidence="11 12">A127-S21-F16</strain>
    </source>
</reference>
<comment type="subcellular location">
    <subcellularLocation>
        <location evidence="1">Membrane</location>
    </subcellularLocation>
</comment>
<dbReference type="Pfam" id="PF00015">
    <property type="entry name" value="MCPsignal"/>
    <property type="match status" value="1"/>
</dbReference>
<keyword evidence="3" id="KW-0145">Chemotaxis</keyword>
<dbReference type="PRINTS" id="PR00260">
    <property type="entry name" value="CHEMTRNSDUCR"/>
</dbReference>